<name>A0A6J6T118_9ZZZZ</name>
<dbReference type="Pfam" id="PF13439">
    <property type="entry name" value="Glyco_transf_4"/>
    <property type="match status" value="1"/>
</dbReference>
<protein>
    <submittedName>
        <fullName evidence="2">Unannotated protein</fullName>
    </submittedName>
</protein>
<dbReference type="Gene3D" id="3.40.50.2000">
    <property type="entry name" value="Glycogen Phosphorylase B"/>
    <property type="match status" value="2"/>
</dbReference>
<accession>A0A6J6T118</accession>
<dbReference type="CDD" id="cd03801">
    <property type="entry name" value="GT4_PimA-like"/>
    <property type="match status" value="1"/>
</dbReference>
<dbReference type="EMBL" id="CAEZYU010000040">
    <property type="protein sequence ID" value="CAB4740821.1"/>
    <property type="molecule type" value="Genomic_DNA"/>
</dbReference>
<dbReference type="PANTHER" id="PTHR45947">
    <property type="entry name" value="SULFOQUINOVOSYL TRANSFERASE SQD2"/>
    <property type="match status" value="1"/>
</dbReference>
<reference evidence="2" key="1">
    <citation type="submission" date="2020-05" db="EMBL/GenBank/DDBJ databases">
        <authorList>
            <person name="Chiriac C."/>
            <person name="Salcher M."/>
            <person name="Ghai R."/>
            <person name="Kavagutti S V."/>
        </authorList>
    </citation>
    <scope>NUCLEOTIDE SEQUENCE</scope>
</reference>
<proteinExistence type="predicted"/>
<evidence type="ECO:0000313" key="2">
    <source>
        <dbReference type="EMBL" id="CAB4740821.1"/>
    </source>
</evidence>
<dbReference type="InterPro" id="IPR028098">
    <property type="entry name" value="Glyco_trans_4-like_N"/>
</dbReference>
<dbReference type="InterPro" id="IPR050194">
    <property type="entry name" value="Glycosyltransferase_grp1"/>
</dbReference>
<dbReference type="SUPFAM" id="SSF53756">
    <property type="entry name" value="UDP-Glycosyltransferase/glycogen phosphorylase"/>
    <property type="match status" value="1"/>
</dbReference>
<sequence>MSAELPRAQEPTIWIAVHDLSRTGVPVLLTRLLRAVSATQRAQVHVVAIFGGPLLSELTPLCASVTVLEPMDRRSAHAVASLGLLTLGMGRSGELVRNTAWRAKLARQKNPDVVLVHGAGAWPVVEVVGSDVPVVVHLHELGTALDRSIPVQNQAAAFQRAQQVMVVSEPVGQLAQHRGADLKKIMMMPGCVQLPSSAPPDSVGPDPVGPDLVEADPAGPDLVQPGAVGEQWVLGAGTPGWRKGTDRLAAVAHELRRDQSAARVGWVGGKPSGSDATAIGRFDPVTWFEEQADPWPLLSCADVFVVPSREDPLPLVALEAGAYRRAVVAMPTGGLPQLLADGRGLVGGTQSLRWFVGAVQQVLDSPAMAEEMGERLHEYVQAHHDVAVLAPAWFQALVHVASR</sequence>
<organism evidence="2">
    <name type="scientific">freshwater metagenome</name>
    <dbReference type="NCBI Taxonomy" id="449393"/>
    <lineage>
        <taxon>unclassified sequences</taxon>
        <taxon>metagenomes</taxon>
        <taxon>ecological metagenomes</taxon>
    </lineage>
</organism>
<dbReference type="PANTHER" id="PTHR45947:SF3">
    <property type="entry name" value="SULFOQUINOVOSYL TRANSFERASE SQD2"/>
    <property type="match status" value="1"/>
</dbReference>
<gene>
    <name evidence="2" type="ORF">UFOPK2766_01023</name>
</gene>
<feature type="domain" description="Glycosyltransferase subfamily 4-like N-terminal" evidence="1">
    <location>
        <begin position="24"/>
        <end position="192"/>
    </location>
</feature>
<dbReference type="GO" id="GO:0016757">
    <property type="term" value="F:glycosyltransferase activity"/>
    <property type="evidence" value="ECO:0007669"/>
    <property type="project" value="TreeGrafter"/>
</dbReference>
<dbReference type="AlphaFoldDB" id="A0A6J6T118"/>
<dbReference type="Pfam" id="PF13692">
    <property type="entry name" value="Glyco_trans_1_4"/>
    <property type="match status" value="1"/>
</dbReference>
<evidence type="ECO:0000259" key="1">
    <source>
        <dbReference type="Pfam" id="PF13439"/>
    </source>
</evidence>